<dbReference type="STRING" id="530564.Psta_1695"/>
<name>D2QYR5_PIRSD</name>
<keyword evidence="4" id="KW-1185">Reference proteome</keyword>
<reference evidence="3 4" key="1">
    <citation type="journal article" date="2009" name="Stand. Genomic Sci.">
        <title>Complete genome sequence of Pirellula staleyi type strain (ATCC 27377).</title>
        <authorList>
            <person name="Clum A."/>
            <person name="Tindall B.J."/>
            <person name="Sikorski J."/>
            <person name="Ivanova N."/>
            <person name="Mavrommatis K."/>
            <person name="Lucas S."/>
            <person name="Glavina del Rio T."/>
            <person name="Nolan M."/>
            <person name="Chen F."/>
            <person name="Tice H."/>
            <person name="Pitluck S."/>
            <person name="Cheng J.F."/>
            <person name="Chertkov O."/>
            <person name="Brettin T."/>
            <person name="Han C."/>
            <person name="Detter J.C."/>
            <person name="Kuske C."/>
            <person name="Bruce D."/>
            <person name="Goodwin L."/>
            <person name="Ovchinikova G."/>
            <person name="Pati A."/>
            <person name="Mikhailova N."/>
            <person name="Chen A."/>
            <person name="Palaniappan K."/>
            <person name="Land M."/>
            <person name="Hauser L."/>
            <person name="Chang Y.J."/>
            <person name="Jeffries C.D."/>
            <person name="Chain P."/>
            <person name="Rohde M."/>
            <person name="Goker M."/>
            <person name="Bristow J."/>
            <person name="Eisen J.A."/>
            <person name="Markowitz V."/>
            <person name="Hugenholtz P."/>
            <person name="Kyrpides N.C."/>
            <person name="Klenk H.P."/>
            <person name="Lapidus A."/>
        </authorList>
    </citation>
    <scope>NUCLEOTIDE SEQUENCE [LARGE SCALE GENOMIC DNA]</scope>
    <source>
        <strain evidence="4">ATCC 27377 / DSM 6068 / ICPB 4128</strain>
    </source>
</reference>
<evidence type="ECO:0008006" key="5">
    <source>
        <dbReference type="Google" id="ProtNLM"/>
    </source>
</evidence>
<dbReference type="OrthoDB" id="283338at2"/>
<keyword evidence="2" id="KW-0732">Signal</keyword>
<dbReference type="EMBL" id="CP001848">
    <property type="protein sequence ID" value="ADB16370.1"/>
    <property type="molecule type" value="Genomic_DNA"/>
</dbReference>
<evidence type="ECO:0000313" key="3">
    <source>
        <dbReference type="EMBL" id="ADB16370.1"/>
    </source>
</evidence>
<evidence type="ECO:0000313" key="4">
    <source>
        <dbReference type="Proteomes" id="UP000001887"/>
    </source>
</evidence>
<feature type="signal peptide" evidence="2">
    <location>
        <begin position="1"/>
        <end position="23"/>
    </location>
</feature>
<accession>D2QYR5</accession>
<dbReference type="HOGENOM" id="CLU_1271319_0_0_0"/>
<evidence type="ECO:0000256" key="2">
    <source>
        <dbReference type="SAM" id="SignalP"/>
    </source>
</evidence>
<sequence precursor="true">MSIRMLSVAVLLAGTVFVSPLLGADKEPKPEVADKEAKLTAGDKEAKPTDANAKAKPTTHDGKIVSCSNVKLVMLGKDSKEHSHELNNETLLTLDGKPSKANELKEGTKIRVTISSEDAAVACRVEAIDKLTEYPAISHDGKVVSTTDGKLVMTNLKGAQEHSCMITDDVKITCDGEACKLSDLKPGTKIRVSSESANPETATSIEAIVKNPDFASL</sequence>
<evidence type="ECO:0000256" key="1">
    <source>
        <dbReference type="SAM" id="MobiDB-lite"/>
    </source>
</evidence>
<dbReference type="Proteomes" id="UP000001887">
    <property type="component" value="Chromosome"/>
</dbReference>
<proteinExistence type="predicted"/>
<gene>
    <name evidence="3" type="ordered locus">Psta_1695</name>
</gene>
<dbReference type="eggNOG" id="ENOG5033GG7">
    <property type="taxonomic scope" value="Bacteria"/>
</dbReference>
<feature type="chain" id="PRO_5003036088" description="DUF5666 domain-containing protein" evidence="2">
    <location>
        <begin position="24"/>
        <end position="217"/>
    </location>
</feature>
<dbReference type="KEGG" id="psl:Psta_1695"/>
<feature type="compositionally biased region" description="Basic and acidic residues" evidence="1">
    <location>
        <begin position="24"/>
        <end position="48"/>
    </location>
</feature>
<feature type="region of interest" description="Disordered" evidence="1">
    <location>
        <begin position="24"/>
        <end position="60"/>
    </location>
</feature>
<organism evidence="3 4">
    <name type="scientific">Pirellula staleyi (strain ATCC 27377 / DSM 6068 / ICPB 4128)</name>
    <name type="common">Pirella staleyi</name>
    <dbReference type="NCBI Taxonomy" id="530564"/>
    <lineage>
        <taxon>Bacteria</taxon>
        <taxon>Pseudomonadati</taxon>
        <taxon>Planctomycetota</taxon>
        <taxon>Planctomycetia</taxon>
        <taxon>Pirellulales</taxon>
        <taxon>Pirellulaceae</taxon>
        <taxon>Pirellula</taxon>
    </lineage>
</organism>
<dbReference type="AlphaFoldDB" id="D2QYR5"/>
<protein>
    <recommendedName>
        <fullName evidence="5">DUF5666 domain-containing protein</fullName>
    </recommendedName>
</protein>